<protein>
    <submittedName>
        <fullName evidence="4">GNAT family N-acetyltransferase</fullName>
    </submittedName>
</protein>
<evidence type="ECO:0000259" key="3">
    <source>
        <dbReference type="PROSITE" id="PS51186"/>
    </source>
</evidence>
<reference evidence="4 5" key="1">
    <citation type="submission" date="2020-07" db="EMBL/GenBank/DDBJ databases">
        <title>Draft genome and description of Microvirga mediterraneensis Marseille-Q2068 sp. nov.</title>
        <authorList>
            <person name="Boxberger M."/>
        </authorList>
    </citation>
    <scope>NUCLEOTIDE SEQUENCE [LARGE SCALE GENOMIC DNA]</scope>
    <source>
        <strain evidence="4 5">Marseille-Q2068</strain>
    </source>
</reference>
<dbReference type="InterPro" id="IPR050832">
    <property type="entry name" value="Bact_Acetyltransf"/>
</dbReference>
<comment type="caution">
    <text evidence="4">The sequence shown here is derived from an EMBL/GenBank/DDBJ whole genome shotgun (WGS) entry which is preliminary data.</text>
</comment>
<dbReference type="Proteomes" id="UP000572984">
    <property type="component" value="Unassembled WGS sequence"/>
</dbReference>
<organism evidence="4 5">
    <name type="scientific">Microvirga mediterraneensis</name>
    <dbReference type="NCBI Taxonomy" id="2754695"/>
    <lineage>
        <taxon>Bacteria</taxon>
        <taxon>Pseudomonadati</taxon>
        <taxon>Pseudomonadota</taxon>
        <taxon>Alphaproteobacteria</taxon>
        <taxon>Hyphomicrobiales</taxon>
        <taxon>Methylobacteriaceae</taxon>
        <taxon>Microvirga</taxon>
    </lineage>
</organism>
<dbReference type="PANTHER" id="PTHR43877">
    <property type="entry name" value="AMINOALKYLPHOSPHONATE N-ACETYLTRANSFERASE-RELATED-RELATED"/>
    <property type="match status" value="1"/>
</dbReference>
<dbReference type="PROSITE" id="PS51186">
    <property type="entry name" value="GNAT"/>
    <property type="match status" value="1"/>
</dbReference>
<feature type="domain" description="N-acetyltransferase" evidence="3">
    <location>
        <begin position="2"/>
        <end position="147"/>
    </location>
</feature>
<proteinExistence type="predicted"/>
<dbReference type="PANTHER" id="PTHR43877:SF2">
    <property type="entry name" value="AMINOALKYLPHOSPHONATE N-ACETYLTRANSFERASE-RELATED"/>
    <property type="match status" value="1"/>
</dbReference>
<keyword evidence="1 4" id="KW-0808">Transferase</keyword>
<dbReference type="GO" id="GO:0016747">
    <property type="term" value="F:acyltransferase activity, transferring groups other than amino-acyl groups"/>
    <property type="evidence" value="ECO:0007669"/>
    <property type="project" value="InterPro"/>
</dbReference>
<evidence type="ECO:0000256" key="1">
    <source>
        <dbReference type="ARBA" id="ARBA00022679"/>
    </source>
</evidence>
<name>A0A838BQ06_9HYPH</name>
<dbReference type="Gene3D" id="3.40.630.30">
    <property type="match status" value="1"/>
</dbReference>
<sequence>MIEIRPITESDRDSWEPLWQAYLTFYKSSVPSEVTDATWRRFLDPGEPMNALVAILDGRIVGIVHYLYHRSTWTTTDYCYLQDLFTAEEARGRGVARALIETVYEKAEAHGASRVYWLTHESNTTAQALYDKVAARSGFIQYRHLLG</sequence>
<evidence type="ECO:0000313" key="5">
    <source>
        <dbReference type="Proteomes" id="UP000572984"/>
    </source>
</evidence>
<gene>
    <name evidence="4" type="ORF">H0S73_15095</name>
</gene>
<dbReference type="CDD" id="cd04301">
    <property type="entry name" value="NAT_SF"/>
    <property type="match status" value="1"/>
</dbReference>
<keyword evidence="2" id="KW-0012">Acyltransferase</keyword>
<dbReference type="InterPro" id="IPR000182">
    <property type="entry name" value="GNAT_dom"/>
</dbReference>
<accession>A0A838BQ06</accession>
<evidence type="ECO:0000256" key="2">
    <source>
        <dbReference type="ARBA" id="ARBA00023315"/>
    </source>
</evidence>
<dbReference type="FunFam" id="3.40.630.30:FF:000066">
    <property type="entry name" value="Histone acetyltransferase"/>
    <property type="match status" value="1"/>
</dbReference>
<dbReference type="RefSeq" id="WP_181052920.1">
    <property type="nucleotide sequence ID" value="NZ_JACDXJ010000001.1"/>
</dbReference>
<keyword evidence="5" id="KW-1185">Reference proteome</keyword>
<dbReference type="Pfam" id="PF00583">
    <property type="entry name" value="Acetyltransf_1"/>
    <property type="match status" value="1"/>
</dbReference>
<evidence type="ECO:0000313" key="4">
    <source>
        <dbReference type="EMBL" id="MBA1157451.1"/>
    </source>
</evidence>
<dbReference type="InterPro" id="IPR016181">
    <property type="entry name" value="Acyl_CoA_acyltransferase"/>
</dbReference>
<dbReference type="EMBL" id="JACDXJ010000001">
    <property type="protein sequence ID" value="MBA1157451.1"/>
    <property type="molecule type" value="Genomic_DNA"/>
</dbReference>
<dbReference type="AlphaFoldDB" id="A0A838BQ06"/>
<dbReference type="SUPFAM" id="SSF55729">
    <property type="entry name" value="Acyl-CoA N-acyltransferases (Nat)"/>
    <property type="match status" value="1"/>
</dbReference>